<evidence type="ECO:0000313" key="1">
    <source>
        <dbReference type="EMBL" id="PRQ28210.1"/>
    </source>
</evidence>
<dbReference type="EMBL" id="PDCK01000043">
    <property type="protein sequence ID" value="PRQ28210.1"/>
    <property type="molecule type" value="Genomic_DNA"/>
</dbReference>
<sequence length="125" mass="14396">MSSYFCSNHKLRRNSINMYYYNIFFFCCCLITVSRADDHDQVSVQQQNPLHQLLSSRKDLVQIAGYGEEKLSTVLITGSVHCEEACSLSDDHEHQAHQLHLHAWPVSGSVENDHSAEKELKRIYI</sequence>
<accession>A0A2P6Q1Y8</accession>
<proteinExistence type="predicted"/>
<name>A0A2P6Q1Y8_ROSCH</name>
<dbReference type="STRING" id="74649.A0A2P6Q1Y8"/>
<dbReference type="AlphaFoldDB" id="A0A2P6Q1Y8"/>
<comment type="caution">
    <text evidence="1">The sequence shown here is derived from an EMBL/GenBank/DDBJ whole genome shotgun (WGS) entry which is preliminary data.</text>
</comment>
<dbReference type="Gramene" id="PRQ28210">
    <property type="protein sequence ID" value="PRQ28210"/>
    <property type="gene ID" value="RchiOBHm_Chr5g0000571"/>
</dbReference>
<reference evidence="1 2" key="1">
    <citation type="journal article" date="2018" name="Nat. Genet.">
        <title>The Rosa genome provides new insights in the design of modern roses.</title>
        <authorList>
            <person name="Bendahmane M."/>
        </authorList>
    </citation>
    <scope>NUCLEOTIDE SEQUENCE [LARGE SCALE GENOMIC DNA]</scope>
    <source>
        <strain evidence="2">cv. Old Blush</strain>
    </source>
</reference>
<organism evidence="1 2">
    <name type="scientific">Rosa chinensis</name>
    <name type="common">China rose</name>
    <dbReference type="NCBI Taxonomy" id="74649"/>
    <lineage>
        <taxon>Eukaryota</taxon>
        <taxon>Viridiplantae</taxon>
        <taxon>Streptophyta</taxon>
        <taxon>Embryophyta</taxon>
        <taxon>Tracheophyta</taxon>
        <taxon>Spermatophyta</taxon>
        <taxon>Magnoliopsida</taxon>
        <taxon>eudicotyledons</taxon>
        <taxon>Gunneridae</taxon>
        <taxon>Pentapetalae</taxon>
        <taxon>rosids</taxon>
        <taxon>fabids</taxon>
        <taxon>Rosales</taxon>
        <taxon>Rosaceae</taxon>
        <taxon>Rosoideae</taxon>
        <taxon>Rosoideae incertae sedis</taxon>
        <taxon>Rosa</taxon>
    </lineage>
</organism>
<dbReference type="Proteomes" id="UP000238479">
    <property type="component" value="Chromosome 5"/>
</dbReference>
<keyword evidence="2" id="KW-1185">Reference proteome</keyword>
<evidence type="ECO:0000313" key="2">
    <source>
        <dbReference type="Proteomes" id="UP000238479"/>
    </source>
</evidence>
<protein>
    <submittedName>
        <fullName evidence="1">Uncharacterized protein</fullName>
    </submittedName>
</protein>
<gene>
    <name evidence="1" type="ORF">RchiOBHm_Chr5g0000571</name>
</gene>